<evidence type="ECO:0000256" key="1">
    <source>
        <dbReference type="SAM" id="Phobius"/>
    </source>
</evidence>
<evidence type="ECO:0000313" key="2">
    <source>
        <dbReference type="EMBL" id="CAF3755281.1"/>
    </source>
</evidence>
<dbReference type="AlphaFoldDB" id="A0A818YKU4"/>
<feature type="transmembrane region" description="Helical" evidence="1">
    <location>
        <begin position="147"/>
        <end position="167"/>
    </location>
</feature>
<feature type="transmembrane region" description="Helical" evidence="1">
    <location>
        <begin position="118"/>
        <end position="140"/>
    </location>
</feature>
<accession>A0A818YKU4</accession>
<dbReference type="EMBL" id="CAJNYU010004453">
    <property type="protein sequence ID" value="CAF3755281.1"/>
    <property type="molecule type" value="Genomic_DNA"/>
</dbReference>
<keyword evidence="1" id="KW-0812">Transmembrane</keyword>
<feature type="transmembrane region" description="Helical" evidence="1">
    <location>
        <begin position="29"/>
        <end position="49"/>
    </location>
</feature>
<proteinExistence type="predicted"/>
<comment type="caution">
    <text evidence="2">The sequence shown here is derived from an EMBL/GenBank/DDBJ whole genome shotgun (WGS) entry which is preliminary data.</text>
</comment>
<name>A0A818YKU4_9BILA</name>
<dbReference type="Gene3D" id="1.20.140.150">
    <property type="match status" value="1"/>
</dbReference>
<gene>
    <name evidence="2" type="ORF">FME351_LOCUS31075</name>
</gene>
<organism evidence="2 3">
    <name type="scientific">Rotaria socialis</name>
    <dbReference type="NCBI Taxonomy" id="392032"/>
    <lineage>
        <taxon>Eukaryota</taxon>
        <taxon>Metazoa</taxon>
        <taxon>Spiralia</taxon>
        <taxon>Gnathifera</taxon>
        <taxon>Rotifera</taxon>
        <taxon>Eurotatoria</taxon>
        <taxon>Bdelloidea</taxon>
        <taxon>Philodinida</taxon>
        <taxon>Philodinidae</taxon>
        <taxon>Rotaria</taxon>
    </lineage>
</organism>
<evidence type="ECO:0000313" key="3">
    <source>
        <dbReference type="Proteomes" id="UP000663869"/>
    </source>
</evidence>
<protein>
    <submittedName>
        <fullName evidence="2">Uncharacterized protein</fullName>
    </submittedName>
</protein>
<feature type="transmembrane region" description="Helical" evidence="1">
    <location>
        <begin position="187"/>
        <end position="206"/>
    </location>
</feature>
<dbReference type="Proteomes" id="UP000663869">
    <property type="component" value="Unassembled WGS sequence"/>
</dbReference>
<reference evidence="2" key="1">
    <citation type="submission" date="2021-02" db="EMBL/GenBank/DDBJ databases">
        <authorList>
            <person name="Nowell W R."/>
        </authorList>
    </citation>
    <scope>NUCLEOTIDE SEQUENCE</scope>
</reference>
<keyword evidence="1" id="KW-1133">Transmembrane helix</keyword>
<sequence>MLSHLVENLGSLKYYAKLTMNTDGPNNTFIIITIVFGGIALLLACVGIGTPNWQSAQAVINGQSYVISTANFFYACRSNLNGTAMNCIHRSDNRNINQYYPINARWNQTEWNQHLDNAAGLCIVGIFFIFVGTLTTLLMCVENLATWIYLISPTGLFIACLFMLAGMAEGAYVLYYNDYAANLYQTAHLLTILSFLVSCIAAGRIFSFPDLKQYDIPIRKM</sequence>
<keyword evidence="1" id="KW-0472">Membrane</keyword>